<evidence type="ECO:0000256" key="1">
    <source>
        <dbReference type="SAM" id="Phobius"/>
    </source>
</evidence>
<accession>A0A6A6EGZ3</accession>
<feature type="transmembrane region" description="Helical" evidence="1">
    <location>
        <begin position="92"/>
        <end position="117"/>
    </location>
</feature>
<reference evidence="2" key="1">
    <citation type="journal article" date="2020" name="Stud. Mycol.">
        <title>101 Dothideomycetes genomes: a test case for predicting lifestyles and emergence of pathogens.</title>
        <authorList>
            <person name="Haridas S."/>
            <person name="Albert R."/>
            <person name="Binder M."/>
            <person name="Bloem J."/>
            <person name="Labutti K."/>
            <person name="Salamov A."/>
            <person name="Andreopoulos B."/>
            <person name="Baker S."/>
            <person name="Barry K."/>
            <person name="Bills G."/>
            <person name="Bluhm B."/>
            <person name="Cannon C."/>
            <person name="Castanera R."/>
            <person name="Culley D."/>
            <person name="Daum C."/>
            <person name="Ezra D."/>
            <person name="Gonzalez J."/>
            <person name="Henrissat B."/>
            <person name="Kuo A."/>
            <person name="Liang C."/>
            <person name="Lipzen A."/>
            <person name="Lutzoni F."/>
            <person name="Magnuson J."/>
            <person name="Mondo S."/>
            <person name="Nolan M."/>
            <person name="Ohm R."/>
            <person name="Pangilinan J."/>
            <person name="Park H.-J."/>
            <person name="Ramirez L."/>
            <person name="Alfaro M."/>
            <person name="Sun H."/>
            <person name="Tritt A."/>
            <person name="Yoshinaga Y."/>
            <person name="Zwiers L.-H."/>
            <person name="Turgeon B."/>
            <person name="Goodwin S."/>
            <person name="Spatafora J."/>
            <person name="Crous P."/>
            <person name="Grigoriev I."/>
        </authorList>
    </citation>
    <scope>NUCLEOTIDE SEQUENCE</scope>
    <source>
        <strain evidence="2">CBS 207.26</strain>
    </source>
</reference>
<protein>
    <submittedName>
        <fullName evidence="2">Uncharacterized protein</fullName>
    </submittedName>
</protein>
<dbReference type="AlphaFoldDB" id="A0A6A6EGZ3"/>
<proteinExistence type="predicted"/>
<keyword evidence="1" id="KW-0812">Transmembrane</keyword>
<keyword evidence="1" id="KW-1133">Transmembrane helix</keyword>
<organism evidence="2 3">
    <name type="scientific">Zopfia rhizophila CBS 207.26</name>
    <dbReference type="NCBI Taxonomy" id="1314779"/>
    <lineage>
        <taxon>Eukaryota</taxon>
        <taxon>Fungi</taxon>
        <taxon>Dikarya</taxon>
        <taxon>Ascomycota</taxon>
        <taxon>Pezizomycotina</taxon>
        <taxon>Dothideomycetes</taxon>
        <taxon>Dothideomycetes incertae sedis</taxon>
        <taxon>Zopfiaceae</taxon>
        <taxon>Zopfia</taxon>
    </lineage>
</organism>
<name>A0A6A6EGZ3_9PEZI</name>
<keyword evidence="3" id="KW-1185">Reference proteome</keyword>
<dbReference type="Proteomes" id="UP000800200">
    <property type="component" value="Unassembled WGS sequence"/>
</dbReference>
<sequence>MTVKKQRIKGGLLQWSDRIANNFLHIQPDPTEIPYALRFSHRHPMGAVVDSKKTQFDSFYNLQQVVPRPKPSVSKAFAEQRSKWSNSPIAKVLKWIICGLVGLGIIGLILILCYFHIGQKRRAWNQE</sequence>
<gene>
    <name evidence="2" type="ORF">K469DRAFT_721464</name>
</gene>
<dbReference type="EMBL" id="ML994618">
    <property type="protein sequence ID" value="KAF2190563.1"/>
    <property type="molecule type" value="Genomic_DNA"/>
</dbReference>
<evidence type="ECO:0000313" key="3">
    <source>
        <dbReference type="Proteomes" id="UP000800200"/>
    </source>
</evidence>
<keyword evidence="1" id="KW-0472">Membrane</keyword>
<evidence type="ECO:0000313" key="2">
    <source>
        <dbReference type="EMBL" id="KAF2190563.1"/>
    </source>
</evidence>